<protein>
    <submittedName>
        <fullName evidence="1">Uncharacterized protein</fullName>
    </submittedName>
</protein>
<reference evidence="1" key="1">
    <citation type="journal article" date="2022" name="bioRxiv">
        <title>Population genetic analysis of Ophidiomyces ophidiicola, the causative agent of snake fungal disease, indicates recent introductions to the USA.</title>
        <authorList>
            <person name="Ladner J.T."/>
            <person name="Palmer J.M."/>
            <person name="Ettinger C.L."/>
            <person name="Stajich J.E."/>
            <person name="Farrell T.M."/>
            <person name="Glorioso B.M."/>
            <person name="Lawson B."/>
            <person name="Price S.J."/>
            <person name="Stengle A.G."/>
            <person name="Grear D.A."/>
            <person name="Lorch J.M."/>
        </authorList>
    </citation>
    <scope>NUCLEOTIDE SEQUENCE</scope>
    <source>
        <strain evidence="1">NWHC 24266-5</strain>
    </source>
</reference>
<evidence type="ECO:0000313" key="1">
    <source>
        <dbReference type="EMBL" id="KAI2384616.1"/>
    </source>
</evidence>
<proteinExistence type="predicted"/>
<dbReference type="EMBL" id="JALBCA010000070">
    <property type="protein sequence ID" value="KAI2384616.1"/>
    <property type="molecule type" value="Genomic_DNA"/>
</dbReference>
<sequence>MEAVQPVTDPSLVLDDEIAKIRSEIHSLAKRRRVVSASLLSSNAVQTLLRPQVLSSSNPLAPVVLSAEKHTLSNHHRAVFSATAFPFTDPSPHADAPKLLGIRIDVVQQGGQYCEPYYVLLKRTSCDKNALQVYKHTIPAFIPLEQLQAAYLPIPDISLDQEDNPKVVPKKQSLTKFVRGLRQELVAWHLRRDAVDWLQESLGGMRDTDHNQTLPQSLGAKLGIVTLRSASLETRLIRLEWRDGRVGRVSLSNKGYVDRAVVFDGQMRDKSMENILTAGDRRVETMIQRLVDATIGQDDPTGARCGE</sequence>
<comment type="caution">
    <text evidence="1">The sequence shown here is derived from an EMBL/GenBank/DDBJ whole genome shotgun (WGS) entry which is preliminary data.</text>
</comment>
<organism evidence="1">
    <name type="scientific">Ophidiomyces ophidiicola</name>
    <dbReference type="NCBI Taxonomy" id="1387563"/>
    <lineage>
        <taxon>Eukaryota</taxon>
        <taxon>Fungi</taxon>
        <taxon>Dikarya</taxon>
        <taxon>Ascomycota</taxon>
        <taxon>Pezizomycotina</taxon>
        <taxon>Eurotiomycetes</taxon>
        <taxon>Eurotiomycetidae</taxon>
        <taxon>Onygenales</taxon>
        <taxon>Onygenaceae</taxon>
        <taxon>Ophidiomyces</taxon>
    </lineage>
</organism>
<gene>
    <name evidence="1" type="ORF">LOY88_004568</name>
</gene>
<accession>A0ACB8UT74</accession>
<name>A0ACB8UT74_9EURO</name>